<dbReference type="Gene3D" id="1.10.1740.10">
    <property type="match status" value="1"/>
</dbReference>
<comment type="caution">
    <text evidence="8">The sequence shown here is derived from an EMBL/GenBank/DDBJ whole genome shotgun (WGS) entry which is preliminary data.</text>
</comment>
<feature type="domain" description="RNA polymerase sigma-70 region 2" evidence="6">
    <location>
        <begin position="35"/>
        <end position="98"/>
    </location>
</feature>
<feature type="domain" description="RNA polymerase sigma factor 70 region 4 type 2" evidence="7">
    <location>
        <begin position="131"/>
        <end position="181"/>
    </location>
</feature>
<organism evidence="8 9">
    <name type="scientific">Bradyrhizobium denitrificans</name>
    <dbReference type="NCBI Taxonomy" id="2734912"/>
    <lineage>
        <taxon>Bacteria</taxon>
        <taxon>Pseudomonadati</taxon>
        <taxon>Pseudomonadota</taxon>
        <taxon>Alphaproteobacteria</taxon>
        <taxon>Hyphomicrobiales</taxon>
        <taxon>Nitrobacteraceae</taxon>
        <taxon>Bradyrhizobium</taxon>
    </lineage>
</organism>
<keyword evidence="2" id="KW-0805">Transcription regulation</keyword>
<dbReference type="InterPro" id="IPR039425">
    <property type="entry name" value="RNA_pol_sigma-70-like"/>
</dbReference>
<keyword evidence="9" id="KW-1185">Reference proteome</keyword>
<keyword evidence="3" id="KW-0731">Sigma factor</keyword>
<dbReference type="InterPro" id="IPR013249">
    <property type="entry name" value="RNA_pol_sigma70_r4_t2"/>
</dbReference>
<name>A0ABS5GCK8_9BRAD</name>
<dbReference type="InterPro" id="IPR013325">
    <property type="entry name" value="RNA_pol_sigma_r2"/>
</dbReference>
<evidence type="ECO:0000259" key="6">
    <source>
        <dbReference type="Pfam" id="PF04542"/>
    </source>
</evidence>
<dbReference type="Pfam" id="PF08281">
    <property type="entry name" value="Sigma70_r4_2"/>
    <property type="match status" value="1"/>
</dbReference>
<evidence type="ECO:0000256" key="2">
    <source>
        <dbReference type="ARBA" id="ARBA00023015"/>
    </source>
</evidence>
<dbReference type="Proteomes" id="UP001314635">
    <property type="component" value="Unassembled WGS sequence"/>
</dbReference>
<dbReference type="NCBIfam" id="TIGR02937">
    <property type="entry name" value="sigma70-ECF"/>
    <property type="match status" value="1"/>
</dbReference>
<dbReference type="PANTHER" id="PTHR43133:SF58">
    <property type="entry name" value="ECF RNA POLYMERASE SIGMA FACTOR SIGD"/>
    <property type="match status" value="1"/>
</dbReference>
<sequence length="191" mass="21446">MSGADRGRSDLGHLMQLAQAGDDIAYFRLLKDITPIIRAAVRRRLPRSQPADLEDVVQDVLVSVHAVRATYDPARPFLPWLLTITHNRAIDRFRKMSRIGVNETNVGEMLETFPQQPTNLSAEGYGDEEFLQREIAALPASQRRAIELLKIKELSLKEAAAESGITIANLKVLVHRAMKTLRSRIANDHDD</sequence>
<evidence type="ECO:0000259" key="7">
    <source>
        <dbReference type="Pfam" id="PF08281"/>
    </source>
</evidence>
<keyword evidence="4" id="KW-0238">DNA-binding</keyword>
<reference evidence="9" key="1">
    <citation type="journal article" date="2021" name="ISME J.">
        <title>Evolutionary origin and ecological implication of a unique nif island in free-living Bradyrhizobium lineages.</title>
        <authorList>
            <person name="Tao J."/>
        </authorList>
    </citation>
    <scope>NUCLEOTIDE SEQUENCE [LARGE SCALE GENOMIC DNA]</scope>
    <source>
        <strain evidence="9">SZCCT0094</strain>
    </source>
</reference>
<dbReference type="InterPro" id="IPR013324">
    <property type="entry name" value="RNA_pol_sigma_r3/r4-like"/>
</dbReference>
<dbReference type="SUPFAM" id="SSF88946">
    <property type="entry name" value="Sigma2 domain of RNA polymerase sigma factors"/>
    <property type="match status" value="1"/>
</dbReference>
<dbReference type="EMBL" id="JAFCLK010000026">
    <property type="protein sequence ID" value="MBR1139083.1"/>
    <property type="molecule type" value="Genomic_DNA"/>
</dbReference>
<dbReference type="InterPro" id="IPR007627">
    <property type="entry name" value="RNA_pol_sigma70_r2"/>
</dbReference>
<dbReference type="InterPro" id="IPR036388">
    <property type="entry name" value="WH-like_DNA-bd_sf"/>
</dbReference>
<dbReference type="PANTHER" id="PTHR43133">
    <property type="entry name" value="RNA POLYMERASE ECF-TYPE SIGMA FACTO"/>
    <property type="match status" value="1"/>
</dbReference>
<evidence type="ECO:0000256" key="4">
    <source>
        <dbReference type="ARBA" id="ARBA00023125"/>
    </source>
</evidence>
<comment type="similarity">
    <text evidence="1">Belongs to the sigma-70 factor family. ECF subfamily.</text>
</comment>
<evidence type="ECO:0000313" key="9">
    <source>
        <dbReference type="Proteomes" id="UP001314635"/>
    </source>
</evidence>
<proteinExistence type="inferred from homology"/>
<gene>
    <name evidence="8" type="ORF">JQ619_25305</name>
</gene>
<dbReference type="InterPro" id="IPR014284">
    <property type="entry name" value="RNA_pol_sigma-70_dom"/>
</dbReference>
<evidence type="ECO:0000313" key="8">
    <source>
        <dbReference type="EMBL" id="MBR1139083.1"/>
    </source>
</evidence>
<dbReference type="Gene3D" id="1.10.10.10">
    <property type="entry name" value="Winged helix-like DNA-binding domain superfamily/Winged helix DNA-binding domain"/>
    <property type="match status" value="1"/>
</dbReference>
<keyword evidence="5" id="KW-0804">Transcription</keyword>
<dbReference type="Pfam" id="PF04542">
    <property type="entry name" value="Sigma70_r2"/>
    <property type="match status" value="1"/>
</dbReference>
<evidence type="ECO:0000256" key="5">
    <source>
        <dbReference type="ARBA" id="ARBA00023163"/>
    </source>
</evidence>
<evidence type="ECO:0000256" key="3">
    <source>
        <dbReference type="ARBA" id="ARBA00023082"/>
    </source>
</evidence>
<dbReference type="CDD" id="cd06171">
    <property type="entry name" value="Sigma70_r4"/>
    <property type="match status" value="1"/>
</dbReference>
<evidence type="ECO:0000256" key="1">
    <source>
        <dbReference type="ARBA" id="ARBA00010641"/>
    </source>
</evidence>
<dbReference type="RefSeq" id="WP_041750676.1">
    <property type="nucleotide sequence ID" value="NZ_JAFCLK010000026.1"/>
</dbReference>
<protein>
    <submittedName>
        <fullName evidence="8">Sigma-70 family RNA polymerase sigma factor</fullName>
    </submittedName>
</protein>
<dbReference type="SUPFAM" id="SSF88659">
    <property type="entry name" value="Sigma3 and sigma4 domains of RNA polymerase sigma factors"/>
    <property type="match status" value="1"/>
</dbReference>
<accession>A0ABS5GCK8</accession>